<reference evidence="2 3" key="1">
    <citation type="submission" date="2019-09" db="EMBL/GenBank/DDBJ databases">
        <title>Draft genome sequencing and comparative genomics of hatchery-associated Vibrios.</title>
        <authorList>
            <person name="Kehlet-Delgado H."/>
            <person name="Mueller R.S."/>
        </authorList>
    </citation>
    <scope>NUCLEOTIDE SEQUENCE [LARGE SCALE GENOMIC DNA]</scope>
    <source>
        <strain evidence="2 3">09-121-3</strain>
    </source>
</reference>
<comment type="caution">
    <text evidence="2">The sequence shown here is derived from an EMBL/GenBank/DDBJ whole genome shotgun (WGS) entry which is preliminary data.</text>
</comment>
<dbReference type="Proteomes" id="UP000576645">
    <property type="component" value="Unassembled WGS sequence"/>
</dbReference>
<dbReference type="AlphaFoldDB" id="A0AAP6ZLV1"/>
<protein>
    <recommendedName>
        <fullName evidence="4">EF-hand domain-containing protein</fullName>
    </recommendedName>
</protein>
<feature type="compositionally biased region" description="Polar residues" evidence="1">
    <location>
        <begin position="30"/>
        <end position="40"/>
    </location>
</feature>
<evidence type="ECO:0000256" key="1">
    <source>
        <dbReference type="SAM" id="MobiDB-lite"/>
    </source>
</evidence>
<accession>A0AAP6ZLV1</accession>
<feature type="compositionally biased region" description="Low complexity" evidence="1">
    <location>
        <begin position="41"/>
        <end position="67"/>
    </location>
</feature>
<gene>
    <name evidence="2" type="ORF">F0238_16035</name>
</gene>
<name>A0AAP6ZLV1_9VIBR</name>
<evidence type="ECO:0000313" key="3">
    <source>
        <dbReference type="Proteomes" id="UP000576645"/>
    </source>
</evidence>
<proteinExistence type="predicted"/>
<sequence length="282" mass="29107">MNTISNTIPALRQEPPQQNVSEQSDHDRNVNSSNQVSYGNISDSSITSDTSITANSEGSSSESASGSSGPGFFKNMAQGLMKMVSFAIQACIKLAPVAVAGASAVAMVDPLVVDKDGDGEITTTKMDKKFDANGDGKLETVAGVGEGDAMPAFDANGNGVAGEDGKELLGNYSDVDGDGKPDGYGNGFEALEALAEEGSPGSTADGVLDQSELKEIHENTGLVLMNADGTVADNTVNSVNLGNTTDQSFTDENGNVHSEIGEGIVIDGEQRAMHDVKFQTMS</sequence>
<dbReference type="EMBL" id="VTXP01000008">
    <property type="protein sequence ID" value="NOJ24244.1"/>
    <property type="molecule type" value="Genomic_DNA"/>
</dbReference>
<feature type="region of interest" description="Disordered" evidence="1">
    <location>
        <begin position="1"/>
        <end position="69"/>
    </location>
</feature>
<organism evidence="2 3">
    <name type="scientific">Vibrio coralliilyticus</name>
    <dbReference type="NCBI Taxonomy" id="190893"/>
    <lineage>
        <taxon>Bacteria</taxon>
        <taxon>Pseudomonadati</taxon>
        <taxon>Pseudomonadota</taxon>
        <taxon>Gammaproteobacteria</taxon>
        <taxon>Vibrionales</taxon>
        <taxon>Vibrionaceae</taxon>
        <taxon>Vibrio</taxon>
    </lineage>
</organism>
<evidence type="ECO:0008006" key="4">
    <source>
        <dbReference type="Google" id="ProtNLM"/>
    </source>
</evidence>
<dbReference type="RefSeq" id="WP_171353164.1">
    <property type="nucleotide sequence ID" value="NZ_VTXP01000008.1"/>
</dbReference>
<evidence type="ECO:0000313" key="2">
    <source>
        <dbReference type="EMBL" id="NOJ24244.1"/>
    </source>
</evidence>